<dbReference type="PANTHER" id="PTHR12049:SF7">
    <property type="entry name" value="PROTEIN ARGININE METHYLTRANSFERASE NDUFAF7, MITOCHONDRIAL"/>
    <property type="match status" value="1"/>
</dbReference>
<gene>
    <name evidence="8" type="ORF">G6Z78_0006744</name>
</gene>
<evidence type="ECO:0000256" key="6">
    <source>
        <dbReference type="ARBA" id="ARBA00048612"/>
    </source>
</evidence>
<reference evidence="8" key="1">
    <citation type="submission" date="2020-02" db="EMBL/GenBank/DDBJ databases">
        <title>Relaxed selection underlies rapid genomic changes in the transitions from sociality to social parasitism in ants.</title>
        <authorList>
            <person name="Bi X."/>
        </authorList>
    </citation>
    <scope>NUCLEOTIDE SEQUENCE</scope>
    <source>
        <strain evidence="8">BGI-DK2014c</strain>
        <tissue evidence="8">Whole body</tissue>
    </source>
</reference>
<comment type="catalytic activity">
    <reaction evidence="6 7">
        <text>L-arginyl-[protein] + 2 S-adenosyl-L-methionine = N(omega),N(omega)'-dimethyl-L-arginyl-[protein] + 2 S-adenosyl-L-homocysteine + 2 H(+)</text>
        <dbReference type="Rhea" id="RHEA:48108"/>
        <dbReference type="Rhea" id="RHEA-COMP:10532"/>
        <dbReference type="Rhea" id="RHEA-COMP:11992"/>
        <dbReference type="ChEBI" id="CHEBI:15378"/>
        <dbReference type="ChEBI" id="CHEBI:29965"/>
        <dbReference type="ChEBI" id="CHEBI:57856"/>
        <dbReference type="ChEBI" id="CHEBI:59789"/>
        <dbReference type="ChEBI" id="CHEBI:88221"/>
        <dbReference type="EC" id="2.1.1.320"/>
    </reaction>
</comment>
<accession>A0A836JML5</accession>
<dbReference type="InterPro" id="IPR003788">
    <property type="entry name" value="NDUFAF7"/>
</dbReference>
<dbReference type="GO" id="GO:0032981">
    <property type="term" value="P:mitochondrial respiratory chain complex I assembly"/>
    <property type="evidence" value="ECO:0007669"/>
    <property type="project" value="TreeGrafter"/>
</dbReference>
<dbReference type="GO" id="GO:0005739">
    <property type="term" value="C:mitochondrion"/>
    <property type="evidence" value="ECO:0007669"/>
    <property type="project" value="UniProtKB-SubCell"/>
</dbReference>
<comment type="subcellular location">
    <subcellularLocation>
        <location evidence="1 7">Mitochondrion</location>
    </subcellularLocation>
</comment>
<dbReference type="AlphaFoldDB" id="A0A836JML5"/>
<dbReference type="GO" id="GO:0035243">
    <property type="term" value="F:protein-arginine omega-N symmetric methyltransferase activity"/>
    <property type="evidence" value="ECO:0007669"/>
    <property type="project" value="UniProtKB-EC"/>
</dbReference>
<organism evidence="8 9">
    <name type="scientific">Pseudoatta argentina</name>
    <dbReference type="NCBI Taxonomy" id="621737"/>
    <lineage>
        <taxon>Eukaryota</taxon>
        <taxon>Metazoa</taxon>
        <taxon>Ecdysozoa</taxon>
        <taxon>Arthropoda</taxon>
        <taxon>Hexapoda</taxon>
        <taxon>Insecta</taxon>
        <taxon>Pterygota</taxon>
        <taxon>Neoptera</taxon>
        <taxon>Endopterygota</taxon>
        <taxon>Hymenoptera</taxon>
        <taxon>Apocrita</taxon>
        <taxon>Aculeata</taxon>
        <taxon>Formicoidea</taxon>
        <taxon>Formicidae</taxon>
        <taxon>Myrmicinae</taxon>
        <taxon>Pseudoatta</taxon>
    </lineage>
</organism>
<dbReference type="InterPro" id="IPR029063">
    <property type="entry name" value="SAM-dependent_MTases_sf"/>
</dbReference>
<evidence type="ECO:0000256" key="5">
    <source>
        <dbReference type="ARBA" id="ARBA00023128"/>
    </source>
</evidence>
<comment type="caution">
    <text evidence="8">The sequence shown here is derived from an EMBL/GenBank/DDBJ whole genome shotgun (WGS) entry which is preliminary data.</text>
</comment>
<keyword evidence="5 7" id="KW-0496">Mitochondrion</keyword>
<dbReference type="Gene3D" id="3.40.50.12710">
    <property type="match status" value="1"/>
</dbReference>
<dbReference type="Proteomes" id="UP000668214">
    <property type="component" value="Unassembled WGS sequence"/>
</dbReference>
<dbReference type="SUPFAM" id="SSF53335">
    <property type="entry name" value="S-adenosyl-L-methionine-dependent methyltransferases"/>
    <property type="match status" value="1"/>
</dbReference>
<sequence>HIQRKVFNAIFNMIALPRLARTFSRLSQMTLRSSSSLEKKTDLYRQLYAKILACGPITLAEYMTEILVHPTAGYYTTRDVFGQRGDFTTSPEISQLFGEIIAIWIINEWGKISRDSIQLVELGPGRGTLINDILRVFKKLNFSNKIRSVHLIEISPVLSAIQAEKLCTKSKSIEPRVNEDQKNSITHYREGVTRDNVKIYWYYSINDVPRKFSVFIAQEFFDALPIHKFQKTDKGWREILIDIVQDSKEERFRYVLSQMPTAACKVYLSPHEKRDHVEISPQCSVIIDYMSQFLWEHGGFALVIDYGHEKEKTDTFRAFCEHKLHDPLLNPGTADLTADVDFLLLKEIAQKDDRLITFGPMTQRKFLKSLGIDLRLKIILQNASNNQKEHIESGYHMITDEDKMGNCFKVLSLFPFVLKDHLNKWPVAGFEDNNKIKF</sequence>
<name>A0A836JML5_9HYME</name>
<dbReference type="InterPro" id="IPR038375">
    <property type="entry name" value="NDUFAF7_sf"/>
</dbReference>
<evidence type="ECO:0000256" key="2">
    <source>
        <dbReference type="ARBA" id="ARBA00005891"/>
    </source>
</evidence>
<feature type="non-terminal residue" evidence="8">
    <location>
        <position position="1"/>
    </location>
</feature>
<evidence type="ECO:0000313" key="8">
    <source>
        <dbReference type="EMBL" id="KAG5325454.1"/>
    </source>
</evidence>
<evidence type="ECO:0000313" key="9">
    <source>
        <dbReference type="Proteomes" id="UP000668214"/>
    </source>
</evidence>
<evidence type="ECO:0000256" key="4">
    <source>
        <dbReference type="ARBA" id="ARBA00022679"/>
    </source>
</evidence>
<keyword evidence="9" id="KW-1185">Reference proteome</keyword>
<proteinExistence type="inferred from homology"/>
<dbReference type="Pfam" id="PF02636">
    <property type="entry name" value="Methyltransf_28"/>
    <property type="match status" value="1"/>
</dbReference>
<evidence type="ECO:0000256" key="7">
    <source>
        <dbReference type="RuleBase" id="RU364114"/>
    </source>
</evidence>
<feature type="non-terminal residue" evidence="8">
    <location>
        <position position="438"/>
    </location>
</feature>
<dbReference type="EMBL" id="JAANIA010000268">
    <property type="protein sequence ID" value="KAG5325454.1"/>
    <property type="molecule type" value="Genomic_DNA"/>
</dbReference>
<keyword evidence="3 7" id="KW-0489">Methyltransferase</keyword>
<protein>
    <recommendedName>
        <fullName evidence="7">Protein arginine methyltransferase NDUFAF7</fullName>
        <ecNumber evidence="7">2.1.1.320</ecNumber>
    </recommendedName>
</protein>
<dbReference type="PANTHER" id="PTHR12049">
    <property type="entry name" value="PROTEIN ARGININE METHYLTRANSFERASE NDUFAF7, MITOCHONDRIAL"/>
    <property type="match status" value="1"/>
</dbReference>
<evidence type="ECO:0000256" key="1">
    <source>
        <dbReference type="ARBA" id="ARBA00004173"/>
    </source>
</evidence>
<comment type="similarity">
    <text evidence="2 7">Belongs to the NDUFAF7 family.</text>
</comment>
<dbReference type="EC" id="2.1.1.320" evidence="7"/>
<evidence type="ECO:0000256" key="3">
    <source>
        <dbReference type="ARBA" id="ARBA00022603"/>
    </source>
</evidence>
<keyword evidence="4 7" id="KW-0808">Transferase</keyword>
<comment type="function">
    <text evidence="7">Arginine methyltransferase involved in the assembly or stability of mitochondrial NADH:ubiquinone oxidoreductase complex (complex I).</text>
</comment>
<dbReference type="GO" id="GO:0032259">
    <property type="term" value="P:methylation"/>
    <property type="evidence" value="ECO:0007669"/>
    <property type="project" value="UniProtKB-KW"/>
</dbReference>